<protein>
    <recommendedName>
        <fullName evidence="4">Centriolar coiled-coil protein of 110 kDa</fullName>
    </recommendedName>
</protein>
<dbReference type="PANTHER" id="PTHR13594:SF1">
    <property type="entry name" value="CENTRIOLAR COILED-COIL PROTEIN OF 110 KDA"/>
    <property type="match status" value="1"/>
</dbReference>
<feature type="region of interest" description="Disordered" evidence="1">
    <location>
        <begin position="180"/>
        <end position="286"/>
    </location>
</feature>
<feature type="compositionally biased region" description="Low complexity" evidence="1">
    <location>
        <begin position="263"/>
        <end position="274"/>
    </location>
</feature>
<dbReference type="GO" id="GO:0032465">
    <property type="term" value="P:regulation of cytokinesis"/>
    <property type="evidence" value="ECO:0007669"/>
    <property type="project" value="InterPro"/>
</dbReference>
<dbReference type="GO" id="GO:0005814">
    <property type="term" value="C:centriole"/>
    <property type="evidence" value="ECO:0007669"/>
    <property type="project" value="InterPro"/>
</dbReference>
<evidence type="ECO:0000313" key="3">
    <source>
        <dbReference type="Proteomes" id="UP001347796"/>
    </source>
</evidence>
<evidence type="ECO:0008006" key="4">
    <source>
        <dbReference type="Google" id="ProtNLM"/>
    </source>
</evidence>
<feature type="compositionally biased region" description="Polar residues" evidence="1">
    <location>
        <begin position="1115"/>
        <end position="1130"/>
    </location>
</feature>
<sequence length="1145" mass="127552">MDDNLMEYIETQSRNLDRREETIVKMAAACQYVSCIRFNGIPILPPVLTGKKKDEMMSYKHQAVLVENRLKSKQRERLMARAERVVKNTKASESVRVKEVNTEVNKTRSKVEDKPPSDPTQGISENTQFKETLDSLSSGLMSLEDGSLPTDFYGLPCTSVHEKQISHVLQKLSKQLNLKDTLGSTGGSEANENPSDSTLTAGRVPDAGSEGSSGGFRDSQDTVVEVLRDTRSKNKPPAINIECPDESTLNKDSPSHGYISGESSAVNSANTSASERARGSPKSLKNTVHFSEFVKVLNTNRSVEDNITVKRLEETKPENSQIKPKSRPKEKKESPESNSKSQSLLSQVILSPEEDVSTPSPDAVIDIPFQSYKESSSKAEGTEDEKVKPTNKPKGCASPKLKSGKDSETDSDVSEKKFSQSNIRRSSSLRSNRSRNSNQSMYQSQSTSTSAQSGSELGRTSQLTSSQNTELMDTGDSNMLSGQTATTESSDTYSQNNSTLNTNDTIGISSLSASQRQFTNTTDSQISAKSDFTLRTSDSGSTLKAEQEYKLVGSSTGSSNLYKYMKHLEGTLESSPDNDCRKSESVSVIESSESKLVNGGRKGHVRRGSYTLDTPSPVLIQAQSRVEQNGGGVVGVESVVNPVAAIANTSINKPIQRKLDYEDDLEDTRPISLPIPPGPESVGKIEHINNYLKQVQKHNQNEISHPKTTASITKEQYPSLTGTEAELLLKKIQETSNLSEEEAFSLHKEYFETLKNGLLEQQRSELEELFVHQRREQINLQSEINNHQQQQKKINEHVLVKKPKSRHQPSNINDYEQEIKDSSFLSNSSLYLNGRQNRSTGTRKNTPKQNLMYPQTSTPSPKVFRPVIRSPVKPQSINRPRYPVRLPPDLDDVETQLKFYKVTALAKGFLTRRLFHSEKVQELIKTIRDTREFAFSFQSETPIKTGTFSNQDRNLLERIIAQLEAALLDIHEIFFIIPIPEKMELIHQTRIKEQQKRYHGASSMRDSGRKVSSATLKAIERKKKAQEEEESGINNRPKTAPATSSPRTHAVDLRALKPLQGLISPIRSDESSSNTNRNRHGNKERPKTAPEKTNNTKEQLAYKNRKISTAVPSIVKTNKTPASNTKTNTKIIRKVSSKSSDKAWR</sequence>
<feature type="compositionally biased region" description="Basic and acidic residues" evidence="1">
    <location>
        <begin position="403"/>
        <end position="418"/>
    </location>
</feature>
<dbReference type="GO" id="GO:0032053">
    <property type="term" value="P:ciliary basal body organization"/>
    <property type="evidence" value="ECO:0007669"/>
    <property type="project" value="TreeGrafter"/>
</dbReference>
<dbReference type="GO" id="GO:1903723">
    <property type="term" value="P:negative regulation of centriole elongation"/>
    <property type="evidence" value="ECO:0007669"/>
    <property type="project" value="TreeGrafter"/>
</dbReference>
<dbReference type="InterPro" id="IPR033207">
    <property type="entry name" value="CCP110"/>
</dbReference>
<accession>A0AAN8PIX1</accession>
<name>A0AAN8PIX1_PATCE</name>
<feature type="compositionally biased region" description="Polar residues" evidence="1">
    <location>
        <begin position="1032"/>
        <end position="1047"/>
    </location>
</feature>
<dbReference type="PANTHER" id="PTHR13594">
    <property type="entry name" value="CENTRIOLAR COILED-COIL PROTEIN OF 110 KDA"/>
    <property type="match status" value="1"/>
</dbReference>
<feature type="compositionally biased region" description="Polar residues" evidence="1">
    <location>
        <begin position="119"/>
        <end position="129"/>
    </location>
</feature>
<feature type="compositionally biased region" description="Polar residues" evidence="1">
    <location>
        <begin position="458"/>
        <end position="502"/>
    </location>
</feature>
<feature type="region of interest" description="Disordered" evidence="1">
    <location>
        <begin position="831"/>
        <end position="866"/>
    </location>
</feature>
<feature type="region of interest" description="Disordered" evidence="1">
    <location>
        <begin position="101"/>
        <end position="129"/>
    </location>
</feature>
<reference evidence="2 3" key="1">
    <citation type="submission" date="2024-01" db="EMBL/GenBank/DDBJ databases">
        <title>The genome of the rayed Mediterranean limpet Patella caerulea (Linnaeus, 1758).</title>
        <authorList>
            <person name="Anh-Thu Weber A."/>
            <person name="Halstead-Nussloch G."/>
        </authorList>
    </citation>
    <scope>NUCLEOTIDE SEQUENCE [LARGE SCALE GENOMIC DNA]</scope>
    <source>
        <strain evidence="2">AATW-2023a</strain>
        <tissue evidence="2">Whole specimen</tissue>
    </source>
</reference>
<feature type="compositionally biased region" description="Low complexity" evidence="1">
    <location>
        <begin position="419"/>
        <end position="455"/>
    </location>
</feature>
<feature type="compositionally biased region" description="Polar residues" evidence="1">
    <location>
        <begin position="187"/>
        <end position="200"/>
    </location>
</feature>
<comment type="caution">
    <text evidence="2">The sequence shown here is derived from an EMBL/GenBank/DDBJ whole genome shotgun (WGS) entry which is preliminary data.</text>
</comment>
<feature type="compositionally biased region" description="Basic and acidic residues" evidence="1">
    <location>
        <begin position="302"/>
        <end position="317"/>
    </location>
</feature>
<gene>
    <name evidence="2" type="ORF">SNE40_019543</name>
</gene>
<feature type="compositionally biased region" description="Basic and acidic residues" evidence="1">
    <location>
        <begin position="1081"/>
        <end position="1090"/>
    </location>
</feature>
<feature type="compositionally biased region" description="Polar residues" evidence="1">
    <location>
        <begin position="834"/>
        <end position="860"/>
    </location>
</feature>
<dbReference type="Pfam" id="PF16025">
    <property type="entry name" value="CaM_bind"/>
    <property type="match status" value="1"/>
</dbReference>
<feature type="compositionally biased region" description="Basic and acidic residues" evidence="1">
    <location>
        <begin position="101"/>
        <end position="116"/>
    </location>
</feature>
<evidence type="ECO:0000313" key="2">
    <source>
        <dbReference type="EMBL" id="KAK6171330.1"/>
    </source>
</evidence>
<feature type="region of interest" description="Disordered" evidence="1">
    <location>
        <begin position="301"/>
        <end position="502"/>
    </location>
</feature>
<feature type="compositionally biased region" description="Basic and acidic residues" evidence="1">
    <location>
        <begin position="375"/>
        <end position="388"/>
    </location>
</feature>
<dbReference type="Proteomes" id="UP001347796">
    <property type="component" value="Unassembled WGS sequence"/>
</dbReference>
<dbReference type="AlphaFoldDB" id="A0AAN8PIX1"/>
<proteinExistence type="predicted"/>
<organism evidence="2 3">
    <name type="scientific">Patella caerulea</name>
    <name type="common">Rayed Mediterranean limpet</name>
    <dbReference type="NCBI Taxonomy" id="87958"/>
    <lineage>
        <taxon>Eukaryota</taxon>
        <taxon>Metazoa</taxon>
        <taxon>Spiralia</taxon>
        <taxon>Lophotrochozoa</taxon>
        <taxon>Mollusca</taxon>
        <taxon>Gastropoda</taxon>
        <taxon>Patellogastropoda</taxon>
        <taxon>Patelloidea</taxon>
        <taxon>Patellidae</taxon>
        <taxon>Patella</taxon>
    </lineage>
</organism>
<feature type="region of interest" description="Disordered" evidence="1">
    <location>
        <begin position="996"/>
        <end position="1145"/>
    </location>
</feature>
<keyword evidence="3" id="KW-1185">Reference proteome</keyword>
<dbReference type="GO" id="GO:0007099">
    <property type="term" value="P:centriole replication"/>
    <property type="evidence" value="ECO:0007669"/>
    <property type="project" value="InterPro"/>
</dbReference>
<dbReference type="EMBL" id="JAZGQO010000014">
    <property type="protein sequence ID" value="KAK6171330.1"/>
    <property type="molecule type" value="Genomic_DNA"/>
</dbReference>
<evidence type="ECO:0000256" key="1">
    <source>
        <dbReference type="SAM" id="MobiDB-lite"/>
    </source>
</evidence>